<dbReference type="PIRSF" id="PIRSF000238">
    <property type="entry name" value="AhpF"/>
    <property type="match status" value="1"/>
</dbReference>
<dbReference type="GO" id="GO:0000302">
    <property type="term" value="P:response to reactive oxygen species"/>
    <property type="evidence" value="ECO:0007669"/>
    <property type="project" value="InterPro"/>
</dbReference>
<dbReference type="InterPro" id="IPR008255">
    <property type="entry name" value="Pyr_nucl-diS_OxRdtase_2_AS"/>
</dbReference>
<dbReference type="InterPro" id="IPR036188">
    <property type="entry name" value="FAD/NAD-bd_sf"/>
</dbReference>
<dbReference type="InterPro" id="IPR023753">
    <property type="entry name" value="FAD/NAD-binding_dom"/>
</dbReference>
<keyword evidence="9" id="KW-0521">NADP</keyword>
<keyword evidence="6 9" id="KW-0520">NAD</keyword>
<gene>
    <name evidence="13" type="ORF">JCM21142_99</name>
</gene>
<keyword evidence="14" id="KW-1185">Reference proteome</keyword>
<comment type="caution">
    <text evidence="13">The sequence shown here is derived from an EMBL/GenBank/DDBJ whole genome shotgun (WGS) entry which is preliminary data.</text>
</comment>
<dbReference type="InterPro" id="IPR050097">
    <property type="entry name" value="Ferredoxin-NADP_redctase_2"/>
</dbReference>
<dbReference type="Pfam" id="PF13192">
    <property type="entry name" value="Thioredoxin_3"/>
    <property type="match status" value="1"/>
</dbReference>
<proteinExistence type="inferred from homology"/>
<evidence type="ECO:0000259" key="12">
    <source>
        <dbReference type="Pfam" id="PF13192"/>
    </source>
</evidence>
<name>W7YAV7_9BACT</name>
<dbReference type="PANTHER" id="PTHR48105">
    <property type="entry name" value="THIOREDOXIN REDUCTASE 1-RELATED-RELATED"/>
    <property type="match status" value="1"/>
</dbReference>
<feature type="binding site" evidence="9">
    <location>
        <begin position="213"/>
        <end position="228"/>
    </location>
    <ligand>
        <name>FAD</name>
        <dbReference type="ChEBI" id="CHEBI:57692"/>
    </ligand>
</feature>
<dbReference type="PROSITE" id="PS00573">
    <property type="entry name" value="PYRIDINE_REDOX_2"/>
    <property type="match status" value="1"/>
</dbReference>
<keyword evidence="3" id="KW-0285">Flavoprotein</keyword>
<dbReference type="Gene3D" id="3.50.50.60">
    <property type="entry name" value="FAD/NAD(P)-binding domain"/>
    <property type="match status" value="2"/>
</dbReference>
<dbReference type="GO" id="GO:0016668">
    <property type="term" value="F:oxidoreductase activity, acting on a sulfur group of donors, NAD(P) as acceptor"/>
    <property type="evidence" value="ECO:0007669"/>
    <property type="project" value="UniProtKB-ARBA"/>
</dbReference>
<sequence>MLEQALKDQVKNLFADLKNDYIFKIVSHPSHPNRDELITLLQEVSSCSDKVSYTLEDGEGLAFTLVKNGIDSSIVFRAVPTGHEFTSLLLAVLNMDGIGKNLPDDVIAGRIKGIHGTHEVKSYISLSCTNCPDVVQALNVISMLNPQIRHEIIDGAMYQAEVDALNVQAVPSVFVDGIQLHVGRSSLGELLGKLEEKAGTVNKDVSVSEKKYDVVVVGGGPAGVSSAVYSARKGFSVAIVAEKVGGQVTETVSIENMISIPQTTGSKLAADLKQHLSDYPIDVLENRRVEKVNLVNGIKEISTSLGEKLSTPAMIIATGASWRKLGVPGESDYIGAGVAFCTHCDGPFYKGKRTVVIGGGNSGLEAAIDLASIASEVTVLEFMDEIKGDKVLQDKLSTYSNVKVITNAETLSVDGDGKKVTALKFKDRISGKVETIATDGIFVQIGLKANSGVFAEVVETNRAGEIMIDQHCRTDKPGIYAAGDVSVVPFKQIVIAMGEGAKAALSAFDDQIKGLQLAN</sequence>
<feature type="domain" description="Thioredoxin-like fold" evidence="12">
    <location>
        <begin position="124"/>
        <end position="191"/>
    </location>
</feature>
<keyword evidence="8 10" id="KW-0676">Redox-active center</keyword>
<dbReference type="SUPFAM" id="SSF52833">
    <property type="entry name" value="Thioredoxin-like"/>
    <property type="match status" value="2"/>
</dbReference>
<evidence type="ECO:0000259" key="11">
    <source>
        <dbReference type="Pfam" id="PF07992"/>
    </source>
</evidence>
<dbReference type="GO" id="GO:0050660">
    <property type="term" value="F:flavin adenine dinucleotide binding"/>
    <property type="evidence" value="ECO:0007669"/>
    <property type="project" value="InterPro"/>
</dbReference>
<dbReference type="OrthoDB" id="9806179at2"/>
<dbReference type="PROSITE" id="PS51354">
    <property type="entry name" value="GLUTAREDOXIN_2"/>
    <property type="match status" value="1"/>
</dbReference>
<keyword evidence="7 10" id="KW-1015">Disulfide bond</keyword>
<feature type="binding site" evidence="9">
    <location>
        <begin position="474"/>
        <end position="484"/>
    </location>
    <ligand>
        <name>FAD</name>
        <dbReference type="ChEBI" id="CHEBI:57692"/>
    </ligand>
</feature>
<evidence type="ECO:0000256" key="6">
    <source>
        <dbReference type="ARBA" id="ARBA00023027"/>
    </source>
</evidence>
<feature type="disulfide bond" description="Redox-active" evidence="10">
    <location>
        <begin position="341"/>
        <end position="344"/>
    </location>
</feature>
<organism evidence="13 14">
    <name type="scientific">Saccharicrinis fermentans DSM 9555 = JCM 21142</name>
    <dbReference type="NCBI Taxonomy" id="869213"/>
    <lineage>
        <taxon>Bacteria</taxon>
        <taxon>Pseudomonadati</taxon>
        <taxon>Bacteroidota</taxon>
        <taxon>Bacteroidia</taxon>
        <taxon>Marinilabiliales</taxon>
        <taxon>Marinilabiliaceae</taxon>
        <taxon>Saccharicrinis</taxon>
    </lineage>
</organism>
<evidence type="ECO:0000313" key="13">
    <source>
        <dbReference type="EMBL" id="GAF01491.1"/>
    </source>
</evidence>
<dbReference type="GO" id="GO:0102039">
    <property type="term" value="F:NADH-dependent peroxiredoxin activity"/>
    <property type="evidence" value="ECO:0007669"/>
    <property type="project" value="InterPro"/>
</dbReference>
<dbReference type="SUPFAM" id="SSF51905">
    <property type="entry name" value="FAD/NAD(P)-binding domain"/>
    <property type="match status" value="1"/>
</dbReference>
<keyword evidence="4 9" id="KW-0274">FAD</keyword>
<dbReference type="eggNOG" id="COG3634">
    <property type="taxonomic scope" value="Bacteria"/>
</dbReference>
<dbReference type="NCBIfam" id="TIGR03140">
    <property type="entry name" value="AhpF"/>
    <property type="match status" value="1"/>
</dbReference>
<comment type="subunit">
    <text evidence="2">Homodimer.</text>
</comment>
<evidence type="ECO:0000256" key="8">
    <source>
        <dbReference type="ARBA" id="ARBA00023284"/>
    </source>
</evidence>
<dbReference type="CDD" id="cd03026">
    <property type="entry name" value="AhpF_NTD_C"/>
    <property type="match status" value="1"/>
</dbReference>
<dbReference type="STRING" id="869213.GCA_000517085_04498"/>
<dbReference type="AlphaFoldDB" id="W7YAV7"/>
<dbReference type="InterPro" id="IPR012081">
    <property type="entry name" value="Alkyl_hydroperoxide_Rdtase_suF"/>
</dbReference>
<dbReference type="InterPro" id="IPR036249">
    <property type="entry name" value="Thioredoxin-like_sf"/>
</dbReference>
<evidence type="ECO:0000256" key="5">
    <source>
        <dbReference type="ARBA" id="ARBA00023002"/>
    </source>
</evidence>
<dbReference type="Proteomes" id="UP000019402">
    <property type="component" value="Unassembled WGS sequence"/>
</dbReference>
<protein>
    <submittedName>
        <fullName evidence="13">NADH dehydrogenase</fullName>
    </submittedName>
</protein>
<evidence type="ECO:0000313" key="14">
    <source>
        <dbReference type="Proteomes" id="UP000019402"/>
    </source>
</evidence>
<comment type="cofactor">
    <cofactor evidence="9">
        <name>FAD</name>
        <dbReference type="ChEBI" id="CHEBI:57692"/>
    </cofactor>
    <text evidence="9">Binds 1 FAD per subunit.</text>
</comment>
<dbReference type="Gene3D" id="3.40.30.80">
    <property type="match status" value="1"/>
</dbReference>
<evidence type="ECO:0000256" key="3">
    <source>
        <dbReference type="ARBA" id="ARBA00022630"/>
    </source>
</evidence>
<dbReference type="PRINTS" id="PR00368">
    <property type="entry name" value="FADPNR"/>
</dbReference>
<feature type="domain" description="FAD/NAD(P)-binding" evidence="11">
    <location>
        <begin position="212"/>
        <end position="500"/>
    </location>
</feature>
<evidence type="ECO:0000256" key="1">
    <source>
        <dbReference type="ARBA" id="ARBA00009333"/>
    </source>
</evidence>
<dbReference type="EMBL" id="BAMD01000001">
    <property type="protein sequence ID" value="GAF01491.1"/>
    <property type="molecule type" value="Genomic_DNA"/>
</dbReference>
<dbReference type="GO" id="GO:0051287">
    <property type="term" value="F:NAD binding"/>
    <property type="evidence" value="ECO:0007669"/>
    <property type="project" value="InterPro"/>
</dbReference>
<dbReference type="InterPro" id="IPR044141">
    <property type="entry name" value="AhpF_NTD_C"/>
</dbReference>
<accession>W7YAV7</accession>
<comment type="similarity">
    <text evidence="1">Belongs to the class-II pyridine nucleotide-disulfide oxidoreductase family.</text>
</comment>
<evidence type="ECO:0000256" key="2">
    <source>
        <dbReference type="ARBA" id="ARBA00011738"/>
    </source>
</evidence>
<dbReference type="RefSeq" id="WP_027473704.1">
    <property type="nucleotide sequence ID" value="NZ_BAMD01000001.1"/>
</dbReference>
<evidence type="ECO:0000256" key="4">
    <source>
        <dbReference type="ARBA" id="ARBA00022827"/>
    </source>
</evidence>
<dbReference type="PRINTS" id="PR00469">
    <property type="entry name" value="PNDRDTASEII"/>
</dbReference>
<evidence type="ECO:0000256" key="10">
    <source>
        <dbReference type="PIRSR" id="PIRSR000238-2"/>
    </source>
</evidence>
<reference evidence="13 14" key="1">
    <citation type="journal article" date="2014" name="Genome Announc.">
        <title>Draft Genome Sequence of Cytophaga fermentans JCM 21142T, a Facultative Anaerobe Isolated from Marine Mud.</title>
        <authorList>
            <person name="Starns D."/>
            <person name="Oshima K."/>
            <person name="Suda W."/>
            <person name="Iino T."/>
            <person name="Yuki M."/>
            <person name="Inoue J."/>
            <person name="Kitamura K."/>
            <person name="Iida T."/>
            <person name="Darby A."/>
            <person name="Hattori M."/>
            <person name="Ohkuma M."/>
        </authorList>
    </citation>
    <scope>NUCLEOTIDE SEQUENCE [LARGE SCALE GENOMIC DNA]</scope>
    <source>
        <strain evidence="13 14">JCM 21142</strain>
    </source>
</reference>
<dbReference type="InterPro" id="IPR012336">
    <property type="entry name" value="Thioredoxin-like_fold"/>
</dbReference>
<evidence type="ECO:0000256" key="9">
    <source>
        <dbReference type="PIRSR" id="PIRSR000238-1"/>
    </source>
</evidence>
<feature type="binding site" evidence="9">
    <location>
        <begin position="353"/>
        <end position="367"/>
    </location>
    <ligand>
        <name>NAD(+)</name>
        <dbReference type="ChEBI" id="CHEBI:57540"/>
    </ligand>
</feature>
<evidence type="ECO:0000256" key="7">
    <source>
        <dbReference type="ARBA" id="ARBA00023157"/>
    </source>
</evidence>
<dbReference type="Pfam" id="PF07992">
    <property type="entry name" value="Pyr_redox_2"/>
    <property type="match status" value="1"/>
</dbReference>
<keyword evidence="5" id="KW-0560">Oxidoreductase</keyword>